<comment type="caution">
    <text evidence="2">The sequence shown here is derived from an EMBL/GenBank/DDBJ whole genome shotgun (WGS) entry which is preliminary data.</text>
</comment>
<organism evidence="2 3">
    <name type="scientific">Natrinema gari JCM 14663</name>
    <dbReference type="NCBI Taxonomy" id="1230459"/>
    <lineage>
        <taxon>Archaea</taxon>
        <taxon>Methanobacteriati</taxon>
        <taxon>Methanobacteriota</taxon>
        <taxon>Stenosarchaea group</taxon>
        <taxon>Halobacteria</taxon>
        <taxon>Halobacteriales</taxon>
        <taxon>Natrialbaceae</taxon>
        <taxon>Natrinema</taxon>
    </lineage>
</organism>
<keyword evidence="3" id="KW-1185">Reference proteome</keyword>
<dbReference type="RefSeq" id="WP_008453542.1">
    <property type="nucleotide sequence ID" value="NZ_AOIJ01000038.1"/>
</dbReference>
<protein>
    <submittedName>
        <fullName evidence="2">Uncharacterized protein</fullName>
    </submittedName>
</protein>
<feature type="region of interest" description="Disordered" evidence="1">
    <location>
        <begin position="182"/>
        <end position="214"/>
    </location>
</feature>
<dbReference type="Proteomes" id="UP000011592">
    <property type="component" value="Unassembled WGS sequence"/>
</dbReference>
<sequence length="253" mass="26224">MRRTSTVLLTLALIGSLAVMGFAGTAAAGGEDHHDDKPTGDLGIAGVNIEQGQDVSQANQIEQNALQFADQNATGVDIDFGDINGDDGDNGDNGNGALFQGEVTNCEYPDGPAISNIQFYDTDGNLLVKFEWTGTSFEPEGGDAMGVTITDVEFKEPNEPNLVRWTSEEPISEVVVKAGTTECDFPGDTSAESMSNNGNSNDDGTTDGTSIEGSVGNQMLNQTLEQSVDASNNNGQTATGSAFSGKLAALIAG</sequence>
<reference evidence="2 3" key="1">
    <citation type="journal article" date="2014" name="PLoS Genet.">
        <title>Phylogenetically driven sequencing of extremely halophilic archaea reveals strategies for static and dynamic osmo-response.</title>
        <authorList>
            <person name="Becker E.A."/>
            <person name="Seitzer P.M."/>
            <person name="Tritt A."/>
            <person name="Larsen D."/>
            <person name="Krusor M."/>
            <person name="Yao A.I."/>
            <person name="Wu D."/>
            <person name="Madern D."/>
            <person name="Eisen J.A."/>
            <person name="Darling A.E."/>
            <person name="Facciotti M.T."/>
        </authorList>
    </citation>
    <scope>NUCLEOTIDE SEQUENCE [LARGE SCALE GENOMIC DNA]</scope>
    <source>
        <strain evidence="2 3">JCM 14663</strain>
    </source>
</reference>
<evidence type="ECO:0000256" key="1">
    <source>
        <dbReference type="SAM" id="MobiDB-lite"/>
    </source>
</evidence>
<accession>L9Z9F6</accession>
<gene>
    <name evidence="2" type="ORF">C486_04835</name>
</gene>
<evidence type="ECO:0000313" key="2">
    <source>
        <dbReference type="EMBL" id="ELY82282.1"/>
    </source>
</evidence>
<dbReference type="AlphaFoldDB" id="L9Z9F6"/>
<dbReference type="EMBL" id="AOIJ01000038">
    <property type="protein sequence ID" value="ELY82282.1"/>
    <property type="molecule type" value="Genomic_DNA"/>
</dbReference>
<feature type="compositionally biased region" description="Low complexity" evidence="1">
    <location>
        <begin position="195"/>
        <end position="210"/>
    </location>
</feature>
<dbReference type="PATRIC" id="fig|1230459.4.peg.968"/>
<evidence type="ECO:0000313" key="3">
    <source>
        <dbReference type="Proteomes" id="UP000011592"/>
    </source>
</evidence>
<proteinExistence type="predicted"/>
<name>L9Z9F6_9EURY</name>